<dbReference type="InterPro" id="IPR046732">
    <property type="entry name" value="DUF6624"/>
</dbReference>
<dbReference type="Proteomes" id="UP000179113">
    <property type="component" value="Unassembled WGS sequence"/>
</dbReference>
<dbReference type="EMBL" id="MEWA01000011">
    <property type="protein sequence ID" value="OGC70028.1"/>
    <property type="molecule type" value="Genomic_DNA"/>
</dbReference>
<name>A0A1F4WKZ7_UNCKA</name>
<organism evidence="1 2">
    <name type="scientific">candidate division WWE3 bacterium RIFOXYC1_FULL_39_7</name>
    <dbReference type="NCBI Taxonomy" id="1802643"/>
    <lineage>
        <taxon>Bacteria</taxon>
        <taxon>Katanobacteria</taxon>
    </lineage>
</organism>
<dbReference type="Pfam" id="PF20329">
    <property type="entry name" value="DUF6624"/>
    <property type="match status" value="1"/>
</dbReference>
<sequence length="170" mass="19923">MKPTTHETQELILQMRDIDQKLRSESPIDWDKLTKIDAENTTKIKGLIAKYSLIDVERFGKEVSQAAWLIVQHAPRTEVDFMKSYLDIMRKNTSKVIMRNLAYLEDRVNMYTDLPQVYGTQVISKDGKMEFYKIEDVSKVDECRNEVGLNPLKEYAEKFTPPIDLPKDYR</sequence>
<reference evidence="1 2" key="1">
    <citation type="journal article" date="2016" name="Nat. Commun.">
        <title>Thousands of microbial genomes shed light on interconnected biogeochemical processes in an aquifer system.</title>
        <authorList>
            <person name="Anantharaman K."/>
            <person name="Brown C.T."/>
            <person name="Hug L.A."/>
            <person name="Sharon I."/>
            <person name="Castelle C.J."/>
            <person name="Probst A.J."/>
            <person name="Thomas B.C."/>
            <person name="Singh A."/>
            <person name="Wilkins M.J."/>
            <person name="Karaoz U."/>
            <person name="Brodie E.L."/>
            <person name="Williams K.H."/>
            <person name="Hubbard S.S."/>
            <person name="Banfield J.F."/>
        </authorList>
    </citation>
    <scope>NUCLEOTIDE SEQUENCE [LARGE SCALE GENOMIC DNA]</scope>
</reference>
<evidence type="ECO:0000313" key="1">
    <source>
        <dbReference type="EMBL" id="OGC70028.1"/>
    </source>
</evidence>
<dbReference type="AlphaFoldDB" id="A0A1F4WKZ7"/>
<accession>A0A1F4WKZ7</accession>
<protein>
    <submittedName>
        <fullName evidence="1">Uncharacterized protein</fullName>
    </submittedName>
</protein>
<proteinExistence type="predicted"/>
<evidence type="ECO:0000313" key="2">
    <source>
        <dbReference type="Proteomes" id="UP000179113"/>
    </source>
</evidence>
<comment type="caution">
    <text evidence="1">The sequence shown here is derived from an EMBL/GenBank/DDBJ whole genome shotgun (WGS) entry which is preliminary data.</text>
</comment>
<gene>
    <name evidence="1" type="ORF">A2415_01560</name>
</gene>